<evidence type="ECO:0000313" key="3">
    <source>
        <dbReference type="Proteomes" id="UP000285517"/>
    </source>
</evidence>
<dbReference type="RefSeq" id="WP_128249443.1">
    <property type="nucleotide sequence ID" value="NZ_CP034951.1"/>
</dbReference>
<name>A0A410G1C0_9FLAO</name>
<keyword evidence="3" id="KW-1185">Reference proteome</keyword>
<reference evidence="2 3" key="1">
    <citation type="submission" date="2019-01" db="EMBL/GenBank/DDBJ databases">
        <title>Complete genome sequencing of Aequorivita sp. H23M31.</title>
        <authorList>
            <person name="Bae J.-W."/>
        </authorList>
    </citation>
    <scope>NUCLEOTIDE SEQUENCE [LARGE SCALE GENOMIC DNA]</scope>
    <source>
        <strain evidence="2 3">H23M31</strain>
    </source>
</reference>
<evidence type="ECO:0008006" key="4">
    <source>
        <dbReference type="Google" id="ProtNLM"/>
    </source>
</evidence>
<dbReference type="PROSITE" id="PS51257">
    <property type="entry name" value="PROKAR_LIPOPROTEIN"/>
    <property type="match status" value="1"/>
</dbReference>
<protein>
    <recommendedName>
        <fullName evidence="4">Collagen-like protein</fullName>
    </recommendedName>
</protein>
<gene>
    <name evidence="2" type="ORF">EI546_04615</name>
</gene>
<keyword evidence="1" id="KW-0732">Signal</keyword>
<proteinExistence type="predicted"/>
<sequence length="202" mass="21942">MKSNLKLIMIALFSLVLACSPEDGKDGINGVDGQNGQDGQQGIPGENGNANVVSYGFDVNRADWGSPANYGEGNIFRDFVITQDLIGGNSLSQIFSDGGAVLIYARILPVGDYFLMPIAFSYAGVGVRLTASLNRESLFISKTTNGWDNLSIADNEIPEVINFKIVLIPKEAAGRMANNKEVDVNSYQSVMKFFSEEIKRME</sequence>
<dbReference type="AlphaFoldDB" id="A0A410G1C0"/>
<feature type="chain" id="PRO_5019004577" description="Collagen-like protein" evidence="1">
    <location>
        <begin position="19"/>
        <end position="202"/>
    </location>
</feature>
<dbReference type="KEGG" id="aev:EI546_04615"/>
<accession>A0A410G1C0</accession>
<feature type="signal peptide" evidence="1">
    <location>
        <begin position="1"/>
        <end position="18"/>
    </location>
</feature>
<dbReference type="Proteomes" id="UP000285517">
    <property type="component" value="Chromosome"/>
</dbReference>
<evidence type="ECO:0000313" key="2">
    <source>
        <dbReference type="EMBL" id="QAA81051.1"/>
    </source>
</evidence>
<organism evidence="2 3">
    <name type="scientific">Aequorivita ciconiae</name>
    <dbReference type="NCBI Taxonomy" id="2494375"/>
    <lineage>
        <taxon>Bacteria</taxon>
        <taxon>Pseudomonadati</taxon>
        <taxon>Bacteroidota</taxon>
        <taxon>Flavobacteriia</taxon>
        <taxon>Flavobacteriales</taxon>
        <taxon>Flavobacteriaceae</taxon>
        <taxon>Aequorivita</taxon>
    </lineage>
</organism>
<evidence type="ECO:0000256" key="1">
    <source>
        <dbReference type="SAM" id="SignalP"/>
    </source>
</evidence>
<dbReference type="EMBL" id="CP034951">
    <property type="protein sequence ID" value="QAA81051.1"/>
    <property type="molecule type" value="Genomic_DNA"/>
</dbReference>